<dbReference type="Proteomes" id="UP000193431">
    <property type="component" value="Chromosome"/>
</dbReference>
<dbReference type="OrthoDB" id="5585143at2"/>
<sequence>MKKVLTLILIISSCHIASAQWWGSGKRVKGNGDVITKTFETSDYDFVSVNNSLDVELVDGSEGSIKVEAESNIMEHLEIETKGGKLIVGVKKGINISTRKGIKVTVPVEKISGVSLAGSGDIYSDMVLRNSKFKLSLAGSGDINLHTESETLNVSLAGSGDIKLKGRTENLDASLAGSGDIEAFGMKANNVEASIAGSGDVSVYCNGGNMKASIAGSGDLRYKGSTSSMKKSVIGSGDISKM</sequence>
<evidence type="ECO:0000256" key="1">
    <source>
        <dbReference type="SAM" id="SignalP"/>
    </source>
</evidence>
<dbReference type="PANTHER" id="PTHR39200">
    <property type="entry name" value="HYPOTHETICAL EXPORTED PROTEIN"/>
    <property type="match status" value="1"/>
</dbReference>
<feature type="domain" description="Putative auto-transporter adhesin head GIN" evidence="2">
    <location>
        <begin position="43"/>
        <end position="225"/>
    </location>
</feature>
<dbReference type="PANTHER" id="PTHR39200:SF1">
    <property type="entry name" value="AUTO-TRANSPORTER ADHESIN HEAD GIN DOMAIN-CONTAINING PROTEIN-RELATED"/>
    <property type="match status" value="1"/>
</dbReference>
<dbReference type="RefSeq" id="WP_085766720.1">
    <property type="nucleotide sequence ID" value="NZ_CP019344.1"/>
</dbReference>
<evidence type="ECO:0000313" key="4">
    <source>
        <dbReference type="Proteomes" id="UP000193431"/>
    </source>
</evidence>
<reference evidence="3 4" key="1">
    <citation type="submission" date="2016-11" db="EMBL/GenBank/DDBJ databases">
        <title>Trade-off between light-utilization and light-protection in marine flavobacteria.</title>
        <authorList>
            <person name="Kumagai Y."/>
        </authorList>
    </citation>
    <scope>NUCLEOTIDE SEQUENCE [LARGE SCALE GENOMIC DNA]</scope>
    <source>
        <strain evidence="3 4">JCM 13191</strain>
    </source>
</reference>
<organism evidence="3 4">
    <name type="scientific">Nonlabens spongiae</name>
    <dbReference type="NCBI Taxonomy" id="331648"/>
    <lineage>
        <taxon>Bacteria</taxon>
        <taxon>Pseudomonadati</taxon>
        <taxon>Bacteroidota</taxon>
        <taxon>Flavobacteriia</taxon>
        <taxon>Flavobacteriales</taxon>
        <taxon>Flavobacteriaceae</taxon>
        <taxon>Nonlabens</taxon>
    </lineage>
</organism>
<proteinExistence type="predicted"/>
<keyword evidence="1" id="KW-0732">Signal</keyword>
<feature type="chain" id="PRO_5010867853" evidence="1">
    <location>
        <begin position="20"/>
        <end position="242"/>
    </location>
</feature>
<keyword evidence="4" id="KW-1185">Reference proteome</keyword>
<feature type="signal peptide" evidence="1">
    <location>
        <begin position="1"/>
        <end position="19"/>
    </location>
</feature>
<gene>
    <name evidence="3" type="ORF">BST97_07880</name>
</gene>
<evidence type="ECO:0000313" key="3">
    <source>
        <dbReference type="EMBL" id="ARN77923.1"/>
    </source>
</evidence>
<accession>A0A1W6MK14</accession>
<dbReference type="Pfam" id="PF10988">
    <property type="entry name" value="DUF2807"/>
    <property type="match status" value="1"/>
</dbReference>
<dbReference type="InterPro" id="IPR021255">
    <property type="entry name" value="DUF2807"/>
</dbReference>
<dbReference type="Gene3D" id="2.160.20.120">
    <property type="match status" value="1"/>
</dbReference>
<dbReference type="STRING" id="331648.BST97_07880"/>
<protein>
    <submittedName>
        <fullName evidence="3">DUF2807 domain-containing protein</fullName>
    </submittedName>
</protein>
<dbReference type="AlphaFoldDB" id="A0A1W6MK14"/>
<evidence type="ECO:0000259" key="2">
    <source>
        <dbReference type="Pfam" id="PF10988"/>
    </source>
</evidence>
<dbReference type="EMBL" id="CP019344">
    <property type="protein sequence ID" value="ARN77923.1"/>
    <property type="molecule type" value="Genomic_DNA"/>
</dbReference>
<name>A0A1W6MK14_9FLAO</name>